<protein>
    <submittedName>
        <fullName evidence="2">Uncharacterized protein</fullName>
    </submittedName>
</protein>
<evidence type="ECO:0000313" key="3">
    <source>
        <dbReference type="Proteomes" id="UP000485058"/>
    </source>
</evidence>
<feature type="region of interest" description="Disordered" evidence="1">
    <location>
        <begin position="91"/>
        <end position="114"/>
    </location>
</feature>
<dbReference type="AlphaFoldDB" id="A0A699YZ74"/>
<comment type="caution">
    <text evidence="2">The sequence shown here is derived from an EMBL/GenBank/DDBJ whole genome shotgun (WGS) entry which is preliminary data.</text>
</comment>
<name>A0A699YZ74_HAELA</name>
<keyword evidence="3" id="KW-1185">Reference proteome</keyword>
<proteinExistence type="predicted"/>
<accession>A0A699YZ74</accession>
<sequence length="114" mass="12473">MALEMMGTDSASRIAALLWVESKASKLQGMTVLASHPHFPTASKPVTVYEHAPPTHCCYQACENCSFSFIVALYLLQLKNATLHYKNAIPIAPSSRQHPKDQTSRADGLGSRDD</sequence>
<organism evidence="2 3">
    <name type="scientific">Haematococcus lacustris</name>
    <name type="common">Green alga</name>
    <name type="synonym">Haematococcus pluvialis</name>
    <dbReference type="NCBI Taxonomy" id="44745"/>
    <lineage>
        <taxon>Eukaryota</taxon>
        <taxon>Viridiplantae</taxon>
        <taxon>Chlorophyta</taxon>
        <taxon>core chlorophytes</taxon>
        <taxon>Chlorophyceae</taxon>
        <taxon>CS clade</taxon>
        <taxon>Chlamydomonadales</taxon>
        <taxon>Haematococcaceae</taxon>
        <taxon>Haematococcus</taxon>
    </lineage>
</organism>
<reference evidence="2 3" key="1">
    <citation type="submission" date="2020-02" db="EMBL/GenBank/DDBJ databases">
        <title>Draft genome sequence of Haematococcus lacustris strain NIES-144.</title>
        <authorList>
            <person name="Morimoto D."/>
            <person name="Nakagawa S."/>
            <person name="Yoshida T."/>
            <person name="Sawayama S."/>
        </authorList>
    </citation>
    <scope>NUCLEOTIDE SEQUENCE [LARGE SCALE GENOMIC DNA]</scope>
    <source>
        <strain evidence="2 3">NIES-144</strain>
    </source>
</reference>
<dbReference type="Proteomes" id="UP000485058">
    <property type="component" value="Unassembled WGS sequence"/>
</dbReference>
<dbReference type="EMBL" id="BLLF01000160">
    <property type="protein sequence ID" value="GFH08422.1"/>
    <property type="molecule type" value="Genomic_DNA"/>
</dbReference>
<evidence type="ECO:0000256" key="1">
    <source>
        <dbReference type="SAM" id="MobiDB-lite"/>
    </source>
</evidence>
<evidence type="ECO:0000313" key="2">
    <source>
        <dbReference type="EMBL" id="GFH08422.1"/>
    </source>
</evidence>
<feature type="compositionally biased region" description="Basic and acidic residues" evidence="1">
    <location>
        <begin position="98"/>
        <end position="114"/>
    </location>
</feature>
<gene>
    <name evidence="2" type="ORF">HaLaN_03378</name>
</gene>